<dbReference type="Gene3D" id="1.25.40.10">
    <property type="entry name" value="Tetratricopeptide repeat domain"/>
    <property type="match status" value="2"/>
</dbReference>
<dbReference type="PROSITE" id="PS50005">
    <property type="entry name" value="TPR"/>
    <property type="match status" value="2"/>
</dbReference>
<dbReference type="SMART" id="SM00028">
    <property type="entry name" value="TPR"/>
    <property type="match status" value="3"/>
</dbReference>
<sequence length="567" mass="63941">MKNLFLLIVLPIILTGSSSSVIISKESLQTKAPSSIPLCYGFSIDMADTSRPALYNGLGMHHLKVSTKNDFAAKYFNQGIILYYGFNHPEAYRSFKEAARLDPEMAMAYWGQALSMGPNINMPMDPTKTEEVYQLVQKALSLKGKSTETEQAYIDAIAKRYSKDPKADRVQLDKDYAAAMKLVKEKYPSDLDALTLYAESLMDIHPWDFWTAEGKPKPWTNEIVETLETVLKKDPSHVGANHFYIHAVEASDKPGRGLASADRLQTLVPGAGHLVHMPSHIYVQTGQYDKGSSVNREAISVDTKSLKDGMKSVAYPEHNIHFLYTTLALEGKSKEALANARLLQKSIPPEFLDDPLFSGYAQHLYSTYYFAMVRFGLWDDILKEKAPAEKYKYLQGLYHYAKGMAYVKTNKPDSVLKEHSELLGLIAAKEMQELAIWQTNTASKLLQIAADVLEGEFYAAKKDYSKALLPLQKAIKQEDALVYNEPFDWPNPVRNNYGAILLENNRFTEAESVYNKALKKYPDNGWSLFGLYQTLKAENKTSEAEIIKKRYDKAFANSDLKLTSSRF</sequence>
<dbReference type="EMBL" id="CP003349">
    <property type="protein sequence ID" value="AFD08755.1"/>
    <property type="molecule type" value="Genomic_DNA"/>
</dbReference>
<dbReference type="PANTHER" id="PTHR45588">
    <property type="entry name" value="TPR DOMAIN-CONTAINING PROTEIN"/>
    <property type="match status" value="1"/>
</dbReference>
<dbReference type="Proteomes" id="UP000007590">
    <property type="component" value="Chromosome"/>
</dbReference>
<dbReference type="SUPFAM" id="SSF48452">
    <property type="entry name" value="TPR-like"/>
    <property type="match status" value="2"/>
</dbReference>
<keyword evidence="1" id="KW-0802">TPR repeat</keyword>
<dbReference type="KEGG" id="scn:Solca_3755"/>
<dbReference type="Pfam" id="PF13181">
    <property type="entry name" value="TPR_8"/>
    <property type="match status" value="1"/>
</dbReference>
<accession>H8KMG0</accession>
<gene>
    <name evidence="2" type="ordered locus">Solca_3755</name>
</gene>
<dbReference type="HOGENOM" id="CLU_011527_1_0_10"/>
<dbReference type="eggNOG" id="COG0457">
    <property type="taxonomic scope" value="Bacteria"/>
</dbReference>
<name>H8KMG0_SOLCM</name>
<evidence type="ECO:0000313" key="2">
    <source>
        <dbReference type="EMBL" id="AFD08755.1"/>
    </source>
</evidence>
<dbReference type="PANTHER" id="PTHR45588:SF1">
    <property type="entry name" value="WW DOMAIN-CONTAINING PROTEIN"/>
    <property type="match status" value="1"/>
</dbReference>
<proteinExistence type="predicted"/>
<dbReference type="OrthoDB" id="9778494at2"/>
<dbReference type="eggNOG" id="COG4783">
    <property type="taxonomic scope" value="Bacteria"/>
</dbReference>
<evidence type="ECO:0000256" key="1">
    <source>
        <dbReference type="PROSITE-ProRule" id="PRU00339"/>
    </source>
</evidence>
<feature type="repeat" description="TPR" evidence="1">
    <location>
        <begin position="491"/>
        <end position="524"/>
    </location>
</feature>
<dbReference type="InterPro" id="IPR011990">
    <property type="entry name" value="TPR-like_helical_dom_sf"/>
</dbReference>
<dbReference type="AlphaFoldDB" id="H8KMG0"/>
<dbReference type="InterPro" id="IPR019734">
    <property type="entry name" value="TPR_rpt"/>
</dbReference>
<reference evidence="2" key="1">
    <citation type="submission" date="2012-02" db="EMBL/GenBank/DDBJ databases">
        <title>The complete genome of Solitalea canadensis DSM 3403.</title>
        <authorList>
            <consortium name="US DOE Joint Genome Institute (JGI-PGF)"/>
            <person name="Lucas S."/>
            <person name="Copeland A."/>
            <person name="Lapidus A."/>
            <person name="Glavina del Rio T."/>
            <person name="Dalin E."/>
            <person name="Tice H."/>
            <person name="Bruce D."/>
            <person name="Goodwin L."/>
            <person name="Pitluck S."/>
            <person name="Peters L."/>
            <person name="Ovchinnikova G."/>
            <person name="Lu M."/>
            <person name="Kyrpides N."/>
            <person name="Mavromatis K."/>
            <person name="Ivanova N."/>
            <person name="Brettin T."/>
            <person name="Detter J.C."/>
            <person name="Han C."/>
            <person name="Larimer F."/>
            <person name="Land M."/>
            <person name="Hauser L."/>
            <person name="Markowitz V."/>
            <person name="Cheng J.-F."/>
            <person name="Hugenholtz P."/>
            <person name="Woyke T."/>
            <person name="Wu D."/>
            <person name="Spring S."/>
            <person name="Schroeder M."/>
            <person name="Kopitz M."/>
            <person name="Brambilla E."/>
            <person name="Klenk H.-P."/>
            <person name="Eisen J.A."/>
        </authorList>
    </citation>
    <scope>NUCLEOTIDE SEQUENCE</scope>
    <source>
        <strain evidence="2">DSM 3403</strain>
    </source>
</reference>
<dbReference type="RefSeq" id="WP_014681978.1">
    <property type="nucleotide sequence ID" value="NC_017770.1"/>
</dbReference>
<protein>
    <recommendedName>
        <fullName evidence="4">Tetratricopeptide repeat protein</fullName>
    </recommendedName>
</protein>
<evidence type="ECO:0008006" key="4">
    <source>
        <dbReference type="Google" id="ProtNLM"/>
    </source>
</evidence>
<evidence type="ECO:0000313" key="3">
    <source>
        <dbReference type="Proteomes" id="UP000007590"/>
    </source>
</evidence>
<keyword evidence="3" id="KW-1185">Reference proteome</keyword>
<feature type="repeat" description="TPR" evidence="1">
    <location>
        <begin position="72"/>
        <end position="105"/>
    </location>
</feature>
<dbReference type="STRING" id="929556.Solca_3755"/>
<organism evidence="2 3">
    <name type="scientific">Solitalea canadensis (strain ATCC 29591 / DSM 3403 / JCM 21819 / LMG 8368 / NBRC 15130 / NCIMB 12057 / USAM 9D)</name>
    <name type="common">Flexibacter canadensis</name>
    <dbReference type="NCBI Taxonomy" id="929556"/>
    <lineage>
        <taxon>Bacteria</taxon>
        <taxon>Pseudomonadati</taxon>
        <taxon>Bacteroidota</taxon>
        <taxon>Sphingobacteriia</taxon>
        <taxon>Sphingobacteriales</taxon>
        <taxon>Sphingobacteriaceae</taxon>
        <taxon>Solitalea</taxon>
    </lineage>
</organism>